<comment type="caution">
    <text evidence="2">The sequence shown here is derived from an EMBL/GenBank/DDBJ whole genome shotgun (WGS) entry which is preliminary data.</text>
</comment>
<dbReference type="PRINTS" id="PR01790">
    <property type="entry name" value="SMP30FAMILY"/>
</dbReference>
<dbReference type="EC" id="3.1.1.17" evidence="2"/>
<dbReference type="Proteomes" id="UP000672657">
    <property type="component" value="Unassembled WGS sequence"/>
</dbReference>
<organism evidence="2 3">
    <name type="scientific">Cupriavidus numazuensis</name>
    <dbReference type="NCBI Taxonomy" id="221992"/>
    <lineage>
        <taxon>Bacteria</taxon>
        <taxon>Pseudomonadati</taxon>
        <taxon>Pseudomonadota</taxon>
        <taxon>Betaproteobacteria</taxon>
        <taxon>Burkholderiales</taxon>
        <taxon>Burkholderiaceae</taxon>
        <taxon>Cupriavidus</taxon>
    </lineage>
</organism>
<dbReference type="EMBL" id="CAJPVI010000014">
    <property type="protein sequence ID" value="CAG2144981.1"/>
    <property type="molecule type" value="Genomic_DNA"/>
</dbReference>
<dbReference type="SUPFAM" id="SSF63829">
    <property type="entry name" value="Calcium-dependent phosphotriesterase"/>
    <property type="match status" value="1"/>
</dbReference>
<dbReference type="InterPro" id="IPR005511">
    <property type="entry name" value="SMP-30"/>
</dbReference>
<keyword evidence="3" id="KW-1185">Reference proteome</keyword>
<feature type="domain" description="SMP-30/Gluconolactonase/LRE-like region" evidence="1">
    <location>
        <begin position="12"/>
        <end position="283"/>
    </location>
</feature>
<gene>
    <name evidence="2" type="primary">gnl</name>
    <name evidence="2" type="ORF">LMG26411_02659</name>
</gene>
<dbReference type="PANTHER" id="PTHR47572">
    <property type="entry name" value="LIPOPROTEIN-RELATED"/>
    <property type="match status" value="1"/>
</dbReference>
<evidence type="ECO:0000313" key="2">
    <source>
        <dbReference type="EMBL" id="CAG2144981.1"/>
    </source>
</evidence>
<protein>
    <submittedName>
        <fullName evidence="2">Gluconolactonase</fullName>
        <ecNumber evidence="2">3.1.1.17</ecNumber>
    </submittedName>
</protein>
<dbReference type="InterPro" id="IPR011042">
    <property type="entry name" value="6-blade_b-propeller_TolB-like"/>
</dbReference>
<proteinExistence type="predicted"/>
<dbReference type="Pfam" id="PF08450">
    <property type="entry name" value="SGL"/>
    <property type="match status" value="1"/>
</dbReference>
<keyword evidence="2" id="KW-0378">Hydrolase</keyword>
<dbReference type="InterPro" id="IPR051262">
    <property type="entry name" value="SMP-30/CGR1_Lactonase"/>
</dbReference>
<dbReference type="PANTHER" id="PTHR47572:SF5">
    <property type="entry name" value="BLR2277 PROTEIN"/>
    <property type="match status" value="1"/>
</dbReference>
<dbReference type="GO" id="GO:0004341">
    <property type="term" value="F:gluconolactonase activity"/>
    <property type="evidence" value="ECO:0007669"/>
    <property type="project" value="UniProtKB-EC"/>
</dbReference>
<evidence type="ECO:0000313" key="3">
    <source>
        <dbReference type="Proteomes" id="UP000672657"/>
    </source>
</evidence>
<dbReference type="InterPro" id="IPR013658">
    <property type="entry name" value="SGL"/>
</dbReference>
<evidence type="ECO:0000259" key="1">
    <source>
        <dbReference type="Pfam" id="PF08450"/>
    </source>
</evidence>
<accession>A0ABN7PX03</accession>
<sequence length="306" mass="32734">MEMREIASGLQFPEGPLALENGDLLICEVAGGTIRRIGRDGRMSLLARTGGAPSGLAFGPDGYCYVCNGGIGDFHERNGRLAPHFAPDVAPSGSIQRLDVETGKFETLYTHCDGKPLIAPNDLVIDAHGGIWFTDHGKVRRDDRDHGALYYAKTDGSGIKRMVTPLLGPNGVGLSPDGNHVYVAETPTARAWRFDLAAPDEIARSPDAVLGSRGHLLCGLGGWQWLDSLKVDAEGWICVATLFNGGITAISPDGKQVEHVAMPDPFTTNLAFGGPDMRTAYVVLSSLGKVVAVPWARRGLRLNHAR</sequence>
<name>A0ABN7PX03_9BURK</name>
<dbReference type="RefSeq" id="WP_244873820.1">
    <property type="nucleotide sequence ID" value="NZ_CAJPVI010000014.1"/>
</dbReference>
<reference evidence="2 3" key="1">
    <citation type="submission" date="2021-03" db="EMBL/GenBank/DDBJ databases">
        <authorList>
            <person name="Peeters C."/>
        </authorList>
    </citation>
    <scope>NUCLEOTIDE SEQUENCE [LARGE SCALE GENOMIC DNA]</scope>
    <source>
        <strain evidence="2 3">LMG 26411</strain>
    </source>
</reference>
<dbReference type="Gene3D" id="2.120.10.30">
    <property type="entry name" value="TolB, C-terminal domain"/>
    <property type="match status" value="1"/>
</dbReference>